<reference evidence="1" key="1">
    <citation type="submission" date="2021-01" db="EMBL/GenBank/DDBJ databases">
        <authorList>
            <consortium name="Genoscope - CEA"/>
            <person name="William W."/>
        </authorList>
    </citation>
    <scope>NUCLEOTIDE SEQUENCE</scope>
</reference>
<protein>
    <submittedName>
        <fullName evidence="1">Uncharacterized protein</fullName>
    </submittedName>
</protein>
<name>A0A8S1KYG3_PARPR</name>
<accession>A0A8S1KYG3</accession>
<gene>
    <name evidence="1" type="ORF">PPRIM_AZ9-3.1.T0270221</name>
</gene>
<comment type="caution">
    <text evidence="1">The sequence shown here is derived from an EMBL/GenBank/DDBJ whole genome shotgun (WGS) entry which is preliminary data.</text>
</comment>
<dbReference type="EMBL" id="CAJJDM010000026">
    <property type="protein sequence ID" value="CAD8058443.1"/>
    <property type="molecule type" value="Genomic_DNA"/>
</dbReference>
<dbReference type="OMA" id="NFIYQMY"/>
<dbReference type="AlphaFoldDB" id="A0A8S1KYG3"/>
<keyword evidence="2" id="KW-1185">Reference proteome</keyword>
<proteinExistence type="predicted"/>
<sequence length="295" mass="35447">MKNGILLKNKLSFSEIKKLLLQLDELQELYLAIMEKTQIQLQNINYYSDTKLNITQIYSSNKPFELIETLQQCLIEMKNDKNPKYIKLNKKSKQLIISLNKAKSVQQQINQYLEMFSNLVNKLNYKKECQILITSISLILKKRQKFQLKLLQKNNQLSENLNSLSQLVIKQDNTKDNVKQYLEIKTLQNILDQKVAVTTQEKKQKIEQLSQSVKIKEEYENRGVYQYNSINQQLYQSQQQMYYTNFIYQMYQQYCYFNQIKQTECNILNSQLIYNQQPFMYNYCPQFQQNFQQQI</sequence>
<dbReference type="Proteomes" id="UP000688137">
    <property type="component" value="Unassembled WGS sequence"/>
</dbReference>
<evidence type="ECO:0000313" key="2">
    <source>
        <dbReference type="Proteomes" id="UP000688137"/>
    </source>
</evidence>
<organism evidence="1 2">
    <name type="scientific">Paramecium primaurelia</name>
    <dbReference type="NCBI Taxonomy" id="5886"/>
    <lineage>
        <taxon>Eukaryota</taxon>
        <taxon>Sar</taxon>
        <taxon>Alveolata</taxon>
        <taxon>Ciliophora</taxon>
        <taxon>Intramacronucleata</taxon>
        <taxon>Oligohymenophorea</taxon>
        <taxon>Peniculida</taxon>
        <taxon>Parameciidae</taxon>
        <taxon>Paramecium</taxon>
    </lineage>
</organism>
<evidence type="ECO:0000313" key="1">
    <source>
        <dbReference type="EMBL" id="CAD8058443.1"/>
    </source>
</evidence>